<dbReference type="InterPro" id="IPR010714">
    <property type="entry name" value="Coatomer_asu_C"/>
</dbReference>
<dbReference type="EMBL" id="CAXLJM020000064">
    <property type="protein sequence ID" value="CAL8120862.1"/>
    <property type="molecule type" value="Genomic_DNA"/>
</dbReference>
<protein>
    <recommendedName>
        <fullName evidence="1">Coatomer alpha subunit C-terminal domain-containing protein</fullName>
    </recommendedName>
</protein>
<proteinExistence type="predicted"/>
<comment type="caution">
    <text evidence="2">The sequence shown here is derived from an EMBL/GenBank/DDBJ whole genome shotgun (WGS) entry which is preliminary data.</text>
</comment>
<sequence length="218" mass="24026">MMRIAGIRKDVSSHYCTALLLGNILERVRVLKRGGQITLAYWTAINHGLTEEADQLKELMDEEQLQNLEPSPAAKLLVPPPPLFLMDENWKLLTVTRSVFEGPELKNKPTLGGGTGLITDEIDADPAGGWGWGIDDLQLDEANQVEQIIVDDGSAGDGGRWDVVDDIELPPAVEVHGSDAGNEGFFVAPTKEVPVQQQWTNSFKLPVDHVCWQFRICS</sequence>
<dbReference type="Pfam" id="PF06957">
    <property type="entry name" value="COPI_C"/>
    <property type="match status" value="1"/>
</dbReference>
<evidence type="ECO:0000313" key="3">
    <source>
        <dbReference type="Proteomes" id="UP001642540"/>
    </source>
</evidence>
<reference evidence="2 3" key="1">
    <citation type="submission" date="2024-08" db="EMBL/GenBank/DDBJ databases">
        <authorList>
            <person name="Cucini C."/>
            <person name="Frati F."/>
        </authorList>
    </citation>
    <scope>NUCLEOTIDE SEQUENCE [LARGE SCALE GENOMIC DNA]</scope>
</reference>
<dbReference type="Proteomes" id="UP001642540">
    <property type="component" value="Unassembled WGS sequence"/>
</dbReference>
<keyword evidence="3" id="KW-1185">Reference proteome</keyword>
<gene>
    <name evidence="2" type="ORF">ODALV1_LOCUS19113</name>
</gene>
<evidence type="ECO:0000259" key="1">
    <source>
        <dbReference type="Pfam" id="PF06957"/>
    </source>
</evidence>
<evidence type="ECO:0000313" key="2">
    <source>
        <dbReference type="EMBL" id="CAL8120862.1"/>
    </source>
</evidence>
<name>A0ABP1RCS6_9HEXA</name>
<accession>A0ABP1RCS6</accession>
<organism evidence="2 3">
    <name type="scientific">Orchesella dallaii</name>
    <dbReference type="NCBI Taxonomy" id="48710"/>
    <lineage>
        <taxon>Eukaryota</taxon>
        <taxon>Metazoa</taxon>
        <taxon>Ecdysozoa</taxon>
        <taxon>Arthropoda</taxon>
        <taxon>Hexapoda</taxon>
        <taxon>Collembola</taxon>
        <taxon>Entomobryomorpha</taxon>
        <taxon>Entomobryoidea</taxon>
        <taxon>Orchesellidae</taxon>
        <taxon>Orchesellinae</taxon>
        <taxon>Orchesella</taxon>
    </lineage>
</organism>
<feature type="domain" description="Coatomer alpha subunit C-terminal" evidence="1">
    <location>
        <begin position="121"/>
        <end position="210"/>
    </location>
</feature>
<dbReference type="Gene3D" id="1.25.40.470">
    <property type="match status" value="1"/>
</dbReference>